<comment type="caution">
    <text evidence="1">The sequence shown here is derived from an EMBL/GenBank/DDBJ whole genome shotgun (WGS) entry which is preliminary data.</text>
</comment>
<reference evidence="1" key="1">
    <citation type="submission" date="2020-11" db="EMBL/GenBank/DDBJ databases">
        <authorList>
            <person name="Koelle M."/>
            <person name="Horta M.A.C."/>
            <person name="Nowrousian M."/>
            <person name="Ohm R.A."/>
            <person name="Benz P."/>
            <person name="Pilgard A."/>
        </authorList>
    </citation>
    <scope>NUCLEOTIDE SEQUENCE</scope>
    <source>
        <strain evidence="1">FPRL280</strain>
    </source>
</reference>
<accession>A0A8H7U3Z8</accession>
<dbReference type="Proteomes" id="UP000639403">
    <property type="component" value="Unassembled WGS sequence"/>
</dbReference>
<evidence type="ECO:0000313" key="1">
    <source>
        <dbReference type="EMBL" id="KAF9818104.1"/>
    </source>
</evidence>
<sequence>MRMSLIRVHRRANIAENVPMWAMDMVLAPLEAWLPPLRKTCPGPFHR</sequence>
<reference evidence="1" key="2">
    <citation type="journal article" name="Front. Microbiol.">
        <title>Degradative Capacity of Two Strains of Rhodonia placenta: From Phenotype to Genotype.</title>
        <authorList>
            <person name="Kolle M."/>
            <person name="Horta M.A.C."/>
            <person name="Nowrousian M."/>
            <person name="Ohm R.A."/>
            <person name="Benz J.P."/>
            <person name="Pilgard A."/>
        </authorList>
    </citation>
    <scope>NUCLEOTIDE SEQUENCE</scope>
    <source>
        <strain evidence="1">FPRL280</strain>
    </source>
</reference>
<dbReference type="AlphaFoldDB" id="A0A8H7U3Z8"/>
<proteinExistence type="predicted"/>
<dbReference type="EMBL" id="JADOXO010000033">
    <property type="protein sequence ID" value="KAF9818104.1"/>
    <property type="molecule type" value="Genomic_DNA"/>
</dbReference>
<gene>
    <name evidence="1" type="ORF">IEO21_02946</name>
</gene>
<organism evidence="1 2">
    <name type="scientific">Rhodonia placenta</name>
    <dbReference type="NCBI Taxonomy" id="104341"/>
    <lineage>
        <taxon>Eukaryota</taxon>
        <taxon>Fungi</taxon>
        <taxon>Dikarya</taxon>
        <taxon>Basidiomycota</taxon>
        <taxon>Agaricomycotina</taxon>
        <taxon>Agaricomycetes</taxon>
        <taxon>Polyporales</taxon>
        <taxon>Adustoporiaceae</taxon>
        <taxon>Rhodonia</taxon>
    </lineage>
</organism>
<name>A0A8H7U3Z8_9APHY</name>
<evidence type="ECO:0000313" key="2">
    <source>
        <dbReference type="Proteomes" id="UP000639403"/>
    </source>
</evidence>
<protein>
    <submittedName>
        <fullName evidence="1">Uncharacterized protein</fullName>
    </submittedName>
</protein>